<keyword evidence="3" id="KW-1185">Reference proteome</keyword>
<evidence type="ECO:0000259" key="1">
    <source>
        <dbReference type="Pfam" id="PF17891"/>
    </source>
</evidence>
<gene>
    <name evidence="2" type="ORF">KDW95_04475</name>
</gene>
<sequence length="140" mass="14514">MSIRISSAVEGFRRAGIAHSMVAKTYPDDFFSAKQLEQLKAEPRLAVAIIPDSAADGAPASAPAEPQGALVPGVLSDRLAGAPGDHLLQPLIEIIAGLDPEDASVWNQDGTPKAAVFPKGTGAADRANAWELFQAQASEA</sequence>
<feature type="domain" description="Mu-like prophage FluMu N-terminal" evidence="1">
    <location>
        <begin position="5"/>
        <end position="50"/>
    </location>
</feature>
<dbReference type="SUPFAM" id="SSF160059">
    <property type="entry name" value="PriA/YqbF domain"/>
    <property type="match status" value="1"/>
</dbReference>
<evidence type="ECO:0000313" key="3">
    <source>
        <dbReference type="Proteomes" id="UP001058461"/>
    </source>
</evidence>
<dbReference type="InterPro" id="IPR041227">
    <property type="entry name" value="FluMu_N"/>
</dbReference>
<dbReference type="EMBL" id="CP073347">
    <property type="protein sequence ID" value="UTW12935.1"/>
    <property type="molecule type" value="Genomic_DNA"/>
</dbReference>
<dbReference type="Gene3D" id="3.40.5.80">
    <property type="match status" value="1"/>
</dbReference>
<dbReference type="Pfam" id="PF17891">
    <property type="entry name" value="FluMu_N"/>
    <property type="match status" value="1"/>
</dbReference>
<proteinExistence type="predicted"/>
<dbReference type="RefSeq" id="WP_255855079.1">
    <property type="nucleotide sequence ID" value="NZ_CP073347.1"/>
</dbReference>
<reference evidence="2" key="1">
    <citation type="submission" date="2021-04" db="EMBL/GenBank/DDBJ databases">
        <title>Oceanospirillales bacteria with DddD are important DMSP degraders in coastal seawater.</title>
        <authorList>
            <person name="Liu J."/>
        </authorList>
    </citation>
    <scope>NUCLEOTIDE SEQUENCE</scope>
    <source>
        <strain evidence="2">D13-1</strain>
    </source>
</reference>
<dbReference type="Proteomes" id="UP001058461">
    <property type="component" value="Chromosome"/>
</dbReference>
<protein>
    <recommendedName>
        <fullName evidence="1">Mu-like prophage FluMu N-terminal domain-containing protein</fullName>
    </recommendedName>
</protein>
<evidence type="ECO:0000313" key="2">
    <source>
        <dbReference type="EMBL" id="UTW12935.1"/>
    </source>
</evidence>
<name>A0ABY5HP20_9GAMM</name>
<organism evidence="2 3">
    <name type="scientific">Marinobacterium rhizophilum</name>
    <dbReference type="NCBI Taxonomy" id="420402"/>
    <lineage>
        <taxon>Bacteria</taxon>
        <taxon>Pseudomonadati</taxon>
        <taxon>Pseudomonadota</taxon>
        <taxon>Gammaproteobacteria</taxon>
        <taxon>Oceanospirillales</taxon>
        <taxon>Oceanospirillaceae</taxon>
        <taxon>Marinobacterium</taxon>
    </lineage>
</organism>
<accession>A0ABY5HP20</accession>